<name>A0A822XS62_NELNU</name>
<feature type="region of interest" description="Disordered" evidence="1">
    <location>
        <begin position="96"/>
        <end position="117"/>
    </location>
</feature>
<dbReference type="EMBL" id="DUZY01000001">
    <property type="protein sequence ID" value="DAD21919.1"/>
    <property type="molecule type" value="Genomic_DNA"/>
</dbReference>
<evidence type="ECO:0000313" key="2">
    <source>
        <dbReference type="EMBL" id="DAD21919.1"/>
    </source>
</evidence>
<feature type="compositionally biased region" description="Gly residues" evidence="1">
    <location>
        <begin position="100"/>
        <end position="117"/>
    </location>
</feature>
<evidence type="ECO:0000256" key="1">
    <source>
        <dbReference type="SAM" id="MobiDB-lite"/>
    </source>
</evidence>
<comment type="caution">
    <text evidence="2">The sequence shown here is derived from an EMBL/GenBank/DDBJ whole genome shotgun (WGS) entry which is preliminary data.</text>
</comment>
<gene>
    <name evidence="2" type="ORF">HUJ06_023382</name>
</gene>
<feature type="compositionally biased region" description="Low complexity" evidence="1">
    <location>
        <begin position="11"/>
        <end position="24"/>
    </location>
</feature>
<dbReference type="AlphaFoldDB" id="A0A822XS62"/>
<evidence type="ECO:0000313" key="3">
    <source>
        <dbReference type="Proteomes" id="UP000607653"/>
    </source>
</evidence>
<feature type="region of interest" description="Disordered" evidence="1">
    <location>
        <begin position="1"/>
        <end position="43"/>
    </location>
</feature>
<organism evidence="2 3">
    <name type="scientific">Nelumbo nucifera</name>
    <name type="common">Sacred lotus</name>
    <dbReference type="NCBI Taxonomy" id="4432"/>
    <lineage>
        <taxon>Eukaryota</taxon>
        <taxon>Viridiplantae</taxon>
        <taxon>Streptophyta</taxon>
        <taxon>Embryophyta</taxon>
        <taxon>Tracheophyta</taxon>
        <taxon>Spermatophyta</taxon>
        <taxon>Magnoliopsida</taxon>
        <taxon>Proteales</taxon>
        <taxon>Nelumbonaceae</taxon>
        <taxon>Nelumbo</taxon>
    </lineage>
</organism>
<sequence length="117" mass="12701">MGLPPSPSNFVSPTVASSVSSSPSLEEESPGAEMRLPPPVYQRRNPISPTSFKLINDFLITKITQFKLRQVLQFCCATPGASFGWYLYCNSERQERGRGGMDGNGKEIGGSNGLSWG</sequence>
<protein>
    <submittedName>
        <fullName evidence="2">Uncharacterized protein</fullName>
    </submittedName>
</protein>
<dbReference type="Proteomes" id="UP000607653">
    <property type="component" value="Unassembled WGS sequence"/>
</dbReference>
<keyword evidence="3" id="KW-1185">Reference proteome</keyword>
<proteinExistence type="predicted"/>
<accession>A0A822XS62</accession>
<reference evidence="2 3" key="1">
    <citation type="journal article" date="2020" name="Mol. Biol. Evol.">
        <title>Distinct Expression and Methylation Patterns for Genes with Different Fates following a Single Whole-Genome Duplication in Flowering Plants.</title>
        <authorList>
            <person name="Shi T."/>
            <person name="Rahmani R.S."/>
            <person name="Gugger P.F."/>
            <person name="Wang M."/>
            <person name="Li H."/>
            <person name="Zhang Y."/>
            <person name="Li Z."/>
            <person name="Wang Q."/>
            <person name="Van de Peer Y."/>
            <person name="Marchal K."/>
            <person name="Chen J."/>
        </authorList>
    </citation>
    <scope>NUCLEOTIDE SEQUENCE [LARGE SCALE GENOMIC DNA]</scope>
    <source>
        <tissue evidence="2">Leaf</tissue>
    </source>
</reference>